<organism evidence="2 3">
    <name type="scientific">Astyanax mexicanus</name>
    <name type="common">Blind cave fish</name>
    <name type="synonym">Astyanax fasciatus mexicanus</name>
    <dbReference type="NCBI Taxonomy" id="7994"/>
    <lineage>
        <taxon>Eukaryota</taxon>
        <taxon>Metazoa</taxon>
        <taxon>Chordata</taxon>
        <taxon>Craniata</taxon>
        <taxon>Vertebrata</taxon>
        <taxon>Euteleostomi</taxon>
        <taxon>Actinopterygii</taxon>
        <taxon>Neopterygii</taxon>
        <taxon>Teleostei</taxon>
        <taxon>Ostariophysi</taxon>
        <taxon>Characiformes</taxon>
        <taxon>Characoidei</taxon>
        <taxon>Acestrorhamphidae</taxon>
        <taxon>Acestrorhamphinae</taxon>
        <taxon>Astyanax</taxon>
    </lineage>
</organism>
<dbReference type="Ensembl" id="ENSAMXT00000047495.1">
    <property type="protein sequence ID" value="ENSAMXP00000054711.1"/>
    <property type="gene ID" value="ENSAMXG00000038823.1"/>
</dbReference>
<dbReference type="GeneTree" id="ENSGT00390000018151"/>
<proteinExistence type="predicted"/>
<evidence type="ECO:0000256" key="1">
    <source>
        <dbReference type="SAM" id="MobiDB-lite"/>
    </source>
</evidence>
<dbReference type="STRING" id="7994.ENSAMXP00000054711"/>
<protein>
    <submittedName>
        <fullName evidence="2">Spermatogenesis associated 22</fullName>
    </submittedName>
</protein>
<sequence length="356" mass="39556">MRRNENQPRPTAGCLSVPLFNQKKRSRLPLTSNPSENEMYSGNSLGYAPALATTNRAPLTQRSEWNQQTNLRPEQGKTWPSTSSRSTGQGYSPIPHPHKPIYNRSGTGMQRPSGKYDSMAMTQNCRVDAFPSVSGAYQAQERPFVGKQPIKQQTFSRQANPPKASFTHQKPMPGPSHSQGAGPQSQNTKWKVKSVGHTSAGMWVEDTFGTSRNESSAQQEKSTETKPGPENSLRILTAVIEGMKHWSQFKDKVPMLFEIFATLDSAVTVGKYGAKNFLMRDGKDVVSCVYYETDQVLPRLIRGQVHRCVGNYDRQKNILTCVSVRPASSSEQRNAQEAVKASDAEMRSVVQVLSEM</sequence>
<dbReference type="GO" id="GO:0007276">
    <property type="term" value="P:gamete generation"/>
    <property type="evidence" value="ECO:0007669"/>
    <property type="project" value="InterPro"/>
</dbReference>
<dbReference type="GO" id="GO:0007129">
    <property type="term" value="P:homologous chromosome pairing at meiosis"/>
    <property type="evidence" value="ECO:0007669"/>
    <property type="project" value="InterPro"/>
</dbReference>
<reference evidence="2" key="3">
    <citation type="submission" date="2025-08" db="UniProtKB">
        <authorList>
            <consortium name="Ensembl"/>
        </authorList>
    </citation>
    <scope>IDENTIFICATION</scope>
</reference>
<dbReference type="Proteomes" id="UP000018467">
    <property type="component" value="Unassembled WGS sequence"/>
</dbReference>
<dbReference type="Bgee" id="ENSAMXG00000038823">
    <property type="expression patterns" value="Expressed in testis and 3 other cell types or tissues"/>
</dbReference>
<dbReference type="PANTHER" id="PTHR35258:SF1">
    <property type="entry name" value="SPERMATOGENESIS-ASSOCIATED PROTEIN 22"/>
    <property type="match status" value="1"/>
</dbReference>
<feature type="region of interest" description="Disordered" evidence="1">
    <location>
        <begin position="59"/>
        <end position="116"/>
    </location>
</feature>
<feature type="region of interest" description="Disordered" evidence="1">
    <location>
        <begin position="209"/>
        <end position="230"/>
    </location>
</feature>
<dbReference type="GO" id="GO:0051445">
    <property type="term" value="P:regulation of meiotic cell cycle"/>
    <property type="evidence" value="ECO:0007669"/>
    <property type="project" value="TreeGrafter"/>
</dbReference>
<reference evidence="3" key="2">
    <citation type="journal article" date="2014" name="Nat. Commun.">
        <title>The cavefish genome reveals candidate genes for eye loss.</title>
        <authorList>
            <person name="McGaugh S.E."/>
            <person name="Gross J.B."/>
            <person name="Aken B."/>
            <person name="Blin M."/>
            <person name="Borowsky R."/>
            <person name="Chalopin D."/>
            <person name="Hinaux H."/>
            <person name="Jeffery W.R."/>
            <person name="Keene A."/>
            <person name="Ma L."/>
            <person name="Minx P."/>
            <person name="Murphy D."/>
            <person name="O'Quin K.E."/>
            <person name="Retaux S."/>
            <person name="Rohner N."/>
            <person name="Searle S.M."/>
            <person name="Stahl B.A."/>
            <person name="Tabin C."/>
            <person name="Volff J.N."/>
            <person name="Yoshizawa M."/>
            <person name="Warren W.C."/>
        </authorList>
    </citation>
    <scope>NUCLEOTIDE SEQUENCE [LARGE SCALE GENOMIC DNA]</scope>
    <source>
        <strain evidence="3">female</strain>
    </source>
</reference>
<feature type="compositionally biased region" description="Polar residues" evidence="1">
    <location>
        <begin position="209"/>
        <end position="220"/>
    </location>
</feature>
<dbReference type="AlphaFoldDB" id="A0A3B1KLC5"/>
<evidence type="ECO:0000313" key="3">
    <source>
        <dbReference type="Proteomes" id="UP000018467"/>
    </source>
</evidence>
<reference evidence="2" key="4">
    <citation type="submission" date="2025-09" db="UniProtKB">
        <authorList>
            <consortium name="Ensembl"/>
        </authorList>
    </citation>
    <scope>IDENTIFICATION</scope>
</reference>
<feature type="region of interest" description="Disordered" evidence="1">
    <location>
        <begin position="153"/>
        <end position="193"/>
    </location>
</feature>
<evidence type="ECO:0000313" key="2">
    <source>
        <dbReference type="Ensembl" id="ENSAMXP00000054711.1"/>
    </source>
</evidence>
<feature type="compositionally biased region" description="Polar residues" evidence="1">
    <location>
        <begin position="176"/>
        <end position="189"/>
    </location>
</feature>
<dbReference type="PANTHER" id="PTHR35258">
    <property type="entry name" value="SPERMATOGENESIS-ASSOCIATED PROTEIN 22"/>
    <property type="match status" value="1"/>
</dbReference>
<feature type="compositionally biased region" description="Polar residues" evidence="1">
    <location>
        <begin position="29"/>
        <end position="44"/>
    </location>
</feature>
<name>A0A3B1KLC5_ASTMX</name>
<dbReference type="InParanoid" id="A0A3B1KLC5"/>
<feature type="region of interest" description="Disordered" evidence="1">
    <location>
        <begin position="1"/>
        <end position="46"/>
    </location>
</feature>
<dbReference type="InterPro" id="IPR033536">
    <property type="entry name" value="Spata22"/>
</dbReference>
<reference evidence="3" key="1">
    <citation type="submission" date="2013-03" db="EMBL/GenBank/DDBJ databases">
        <authorList>
            <person name="Jeffery W."/>
            <person name="Warren W."/>
            <person name="Wilson R.K."/>
        </authorList>
    </citation>
    <scope>NUCLEOTIDE SEQUENCE</scope>
    <source>
        <strain evidence="3">female</strain>
    </source>
</reference>
<accession>A0A3B1KLC5</accession>
<dbReference type="GO" id="GO:0000711">
    <property type="term" value="P:meiotic DNA repair synthesis"/>
    <property type="evidence" value="ECO:0007669"/>
    <property type="project" value="InterPro"/>
</dbReference>
<feature type="compositionally biased region" description="Polar residues" evidence="1">
    <location>
        <begin position="59"/>
        <end position="90"/>
    </location>
</feature>
<keyword evidence="3" id="KW-1185">Reference proteome</keyword>